<feature type="compositionally biased region" description="Basic and acidic residues" evidence="1">
    <location>
        <begin position="108"/>
        <end position="121"/>
    </location>
</feature>
<feature type="compositionally biased region" description="Basic and acidic residues" evidence="1">
    <location>
        <begin position="187"/>
        <end position="197"/>
    </location>
</feature>
<reference evidence="3" key="1">
    <citation type="submission" date="2025-08" db="UniProtKB">
        <authorList>
            <consortium name="RefSeq"/>
        </authorList>
    </citation>
    <scope>IDENTIFICATION</scope>
    <source>
        <tissue evidence="3">Thorax and Abdomen</tissue>
    </source>
</reference>
<feature type="compositionally biased region" description="Basic and acidic residues" evidence="1">
    <location>
        <begin position="35"/>
        <end position="50"/>
    </location>
</feature>
<feature type="compositionally biased region" description="Basic and acidic residues" evidence="1">
    <location>
        <begin position="245"/>
        <end position="259"/>
    </location>
</feature>
<dbReference type="GeneID" id="107223719"/>
<sequence length="628" mass="67386">MELYFDHSSSATGSNIRGCPGTTGLRSAVGSIFEKPSDQRGAEEPTDDRPVSVPAELRWSATESVVATAPAPAHASATAPEQHTSVRTEAAGPDATTTAPAPNSPTAKGHEQRSDSGHDALRPIAYPRSYFGIRRHRDGETFLHGTYGTEQLHDGRTEASSADEPATNTANGSTQFQKSSNGLQDQTRTKREVRDGAGESGSKRYRQPKNSRQQLDGVAANSPVKLKPDTTVVPPQQNPQSPSKSNDDHVVGDSRKINDDTVGGPLDDLIETLRSSGLANPLMELLNGGGYIPQSNFLGKSSSGVPQFEEHVVGQSHQQQQQSDQNPLMSMLGRHQNPPYTSYGYRHPHHVPPPYGIRPTKYYPYRNTALGSPSSPMNEGGSTQFQGDQGQGFWTGSSRQIQPVTGTGNIPQAGAPESPKSISKAPNPAAKFVSDPVIRYSVSHKKNEDPVVVSPNPNTSKATQPAETSKPIASESPMNPTPIQSQTLLPVHGATGKPPVIGAQYPFNMVPHNMVQMMAPYNSMMRSMSPLVGAANPTDQLSGLLYTLANQLSAFGRGGDQYGMNDRFQNYREANFGLGDLLDRGYGSYPGQGSYGTISGIGYNESPYSTTSGYGDPSFPYNQQPFIF</sequence>
<name>A0A6J0BXY7_NEOLC</name>
<evidence type="ECO:0000256" key="1">
    <source>
        <dbReference type="SAM" id="MobiDB-lite"/>
    </source>
</evidence>
<feature type="region of interest" description="Disordered" evidence="1">
    <location>
        <begin position="444"/>
        <end position="484"/>
    </location>
</feature>
<feature type="compositionally biased region" description="Polar residues" evidence="1">
    <location>
        <begin position="455"/>
        <end position="467"/>
    </location>
</feature>
<feature type="compositionally biased region" description="Low complexity" evidence="1">
    <location>
        <begin position="64"/>
        <end position="79"/>
    </location>
</feature>
<organism evidence="3">
    <name type="scientific">Neodiprion lecontei</name>
    <name type="common">Redheaded pine sawfly</name>
    <dbReference type="NCBI Taxonomy" id="441921"/>
    <lineage>
        <taxon>Eukaryota</taxon>
        <taxon>Metazoa</taxon>
        <taxon>Ecdysozoa</taxon>
        <taxon>Arthropoda</taxon>
        <taxon>Hexapoda</taxon>
        <taxon>Insecta</taxon>
        <taxon>Pterygota</taxon>
        <taxon>Neoptera</taxon>
        <taxon>Endopterygota</taxon>
        <taxon>Hymenoptera</taxon>
        <taxon>Tenthredinoidea</taxon>
        <taxon>Diprionidae</taxon>
        <taxon>Diprioninae</taxon>
        <taxon>Neodiprion</taxon>
    </lineage>
</organism>
<feature type="compositionally biased region" description="Low complexity" evidence="1">
    <location>
        <begin position="229"/>
        <end position="244"/>
    </location>
</feature>
<gene>
    <name evidence="3" type="primary">LOC107223719</name>
</gene>
<dbReference type="RefSeq" id="XP_015518988.2">
    <property type="nucleotide sequence ID" value="XM_015663502.2"/>
</dbReference>
<feature type="region of interest" description="Disordered" evidence="1">
    <location>
        <begin position="1"/>
        <end position="123"/>
    </location>
</feature>
<protein>
    <submittedName>
        <fullName evidence="3">Uncharacterized protein LOC107223719 isoform X2</fullName>
    </submittedName>
</protein>
<evidence type="ECO:0000313" key="3">
    <source>
        <dbReference type="RefSeq" id="XP_015518988.2"/>
    </source>
</evidence>
<feature type="compositionally biased region" description="Polar residues" evidence="1">
    <location>
        <begin position="166"/>
        <end position="186"/>
    </location>
</feature>
<feature type="region of interest" description="Disordered" evidence="1">
    <location>
        <begin position="369"/>
        <end position="428"/>
    </location>
</feature>
<keyword evidence="2" id="KW-1185">Reference proteome</keyword>
<proteinExistence type="predicted"/>
<accession>A0A6J0BXY7</accession>
<feature type="compositionally biased region" description="Polar residues" evidence="1">
    <location>
        <begin position="369"/>
        <end position="410"/>
    </location>
</feature>
<evidence type="ECO:0000313" key="2">
    <source>
        <dbReference type="Proteomes" id="UP000829291"/>
    </source>
</evidence>
<dbReference type="OrthoDB" id="10408526at2759"/>
<dbReference type="Proteomes" id="UP000829291">
    <property type="component" value="Chromosome 2"/>
</dbReference>
<feature type="compositionally biased region" description="Low complexity" evidence="1">
    <location>
        <begin position="88"/>
        <end position="107"/>
    </location>
</feature>
<feature type="region of interest" description="Disordered" evidence="1">
    <location>
        <begin position="142"/>
        <end position="265"/>
    </location>
</feature>